<evidence type="ECO:0000313" key="3">
    <source>
        <dbReference type="Proteomes" id="UP001364472"/>
    </source>
</evidence>
<dbReference type="EMBL" id="JBBDHC010000011">
    <property type="protein sequence ID" value="MEJ1249773.1"/>
    <property type="molecule type" value="Genomic_DNA"/>
</dbReference>
<feature type="signal peptide" evidence="1">
    <location>
        <begin position="1"/>
        <end position="22"/>
    </location>
</feature>
<dbReference type="NCBIfam" id="NF041518">
    <property type="entry name" value="choice_anch_Q"/>
    <property type="match status" value="1"/>
</dbReference>
<dbReference type="SMART" id="SM00710">
    <property type="entry name" value="PbH1"/>
    <property type="match status" value="4"/>
</dbReference>
<dbReference type="SUPFAM" id="SSF51126">
    <property type="entry name" value="Pectin lyase-like"/>
    <property type="match status" value="1"/>
</dbReference>
<comment type="caution">
    <text evidence="2">The sequence shown here is derived from an EMBL/GenBank/DDBJ whole genome shotgun (WGS) entry which is preliminary data.</text>
</comment>
<dbReference type="InterPro" id="IPR006626">
    <property type="entry name" value="PbH1"/>
</dbReference>
<dbReference type="AlphaFoldDB" id="A0AAW9R304"/>
<dbReference type="InterPro" id="IPR011050">
    <property type="entry name" value="Pectin_lyase_fold/virulence"/>
</dbReference>
<feature type="chain" id="PRO_5043376184" evidence="1">
    <location>
        <begin position="23"/>
        <end position="833"/>
    </location>
</feature>
<reference evidence="2 3" key="1">
    <citation type="journal article" date="2016" name="Antonie Van Leeuwenhoek">
        <title>Denitratimonas tolerans gen. nov., sp. nov., a denitrifying bacterium isolated from a bioreactor for tannery wastewater treatment.</title>
        <authorList>
            <person name="Han S.I."/>
            <person name="Kim J.O."/>
            <person name="Lee Y.R."/>
            <person name="Ekpeghere K.I."/>
            <person name="Koh S.C."/>
            <person name="Whang K.S."/>
        </authorList>
    </citation>
    <scope>NUCLEOTIDE SEQUENCE [LARGE SCALE GENOMIC DNA]</scope>
    <source>
        <strain evidence="2 3">KACC 17565</strain>
    </source>
</reference>
<evidence type="ECO:0000313" key="2">
    <source>
        <dbReference type="EMBL" id="MEJ1249773.1"/>
    </source>
</evidence>
<proteinExistence type="predicted"/>
<sequence>MTLRLMRSFLFLLLAGTLPAHAAEYCVGTPGTFQIALDDAELDGEDSLIKVRAGTYNLSNELRYEPSLEYALPAGRLTIRGGYNADCSSYSLTPGATTLVSSNHSSLDIITSTGHASVAGMSFQGSSLVMQSPILSPCPAQRRTFALYRVRIDQAQFDAVAWCHNVRVENSLFTNGIRHPDNTIVPYNTAFSTYLADDDDTYDAASTLTMVNSTVFNGLTWLNSLDAGRQGTAILYNSIFSVSGNDIESRAHIFAASSRYDGISFIGGALLIPGSGQNTTANPQLDANYVPAVGSPVINAGTSVVPDGLPETDHAGGARVIGAAVDIGALESPVDGTGVFTVTNTNASGAGSLAQALANANADPGFNRIRFNIPGGCPQTIALSGSLQAQESVNFDGWSQPGSVKNTSESGFNALPCVILSGNGGIGIETMGSLGSDPITVRGLAFGGFDLAISLAFGKGHAVYGNQFGGRIGSQFGPLLSANNQAIALIGGGLSVIGGNPAAYRNMIGGSTDVGVLITTFLGLGGNDNSVINNLIGIDKDGMSALANGTGIRINGGFNLIRGNRIGGNLQDGILLSGENARSNRIEDNRIGGGVLAFGFASSSNGRMGVMVQSDANNNRIGPDNVIGRNGDDGVRIMPTARGHNTVSGNHIARNSALGIDLGANGVTANDADPVICDPTLGCAANRGQNFPVLTSAELRHSGIIPLGRPIRVQGTLRSTLGGPYRIEVFGSDGCEANGHGEGQRLLAATFLTIDNAPYCPPGGGICIVCADGNCTQPFTAWLPEVDAAVGDSITVTVTSPAGDTSEFSACKTLTEEQGVPGGDAIFADGFED</sequence>
<dbReference type="RefSeq" id="WP_337335490.1">
    <property type="nucleotide sequence ID" value="NZ_JBBDHC010000011.1"/>
</dbReference>
<gene>
    <name evidence="2" type="ORF">WB794_08835</name>
</gene>
<keyword evidence="1" id="KW-0732">Signal</keyword>
<protein>
    <submittedName>
        <fullName evidence="2">Right-handed parallel beta-helix repeat-containing protein</fullName>
    </submittedName>
</protein>
<organism evidence="2 3">
    <name type="scientific">Denitratimonas tolerans</name>
    <dbReference type="NCBI Taxonomy" id="1338420"/>
    <lineage>
        <taxon>Bacteria</taxon>
        <taxon>Pseudomonadati</taxon>
        <taxon>Pseudomonadota</taxon>
        <taxon>Gammaproteobacteria</taxon>
        <taxon>Lysobacterales</taxon>
        <taxon>Lysobacteraceae</taxon>
        <taxon>Denitratimonas</taxon>
    </lineage>
</organism>
<accession>A0AAW9R304</accession>
<name>A0AAW9R304_9GAMM</name>
<dbReference type="Proteomes" id="UP001364472">
    <property type="component" value="Unassembled WGS sequence"/>
</dbReference>
<keyword evidence="3" id="KW-1185">Reference proteome</keyword>
<evidence type="ECO:0000256" key="1">
    <source>
        <dbReference type="SAM" id="SignalP"/>
    </source>
</evidence>
<dbReference type="InterPro" id="IPR059226">
    <property type="entry name" value="Choice_anch_Q_dom"/>
</dbReference>